<organism evidence="3 4">
    <name type="scientific">Flavobacterium aquariorum</name>
    <dbReference type="NCBI Taxonomy" id="2217670"/>
    <lineage>
        <taxon>Bacteria</taxon>
        <taxon>Pseudomonadati</taxon>
        <taxon>Bacteroidota</taxon>
        <taxon>Flavobacteriia</taxon>
        <taxon>Flavobacteriales</taxon>
        <taxon>Flavobacteriaceae</taxon>
        <taxon>Flavobacterium</taxon>
    </lineage>
</organism>
<dbReference type="SUPFAM" id="SSF53756">
    <property type="entry name" value="UDP-Glycosyltransferase/glycogen phosphorylase"/>
    <property type="match status" value="1"/>
</dbReference>
<proteinExistence type="predicted"/>
<evidence type="ECO:0000259" key="2">
    <source>
        <dbReference type="Pfam" id="PF13477"/>
    </source>
</evidence>
<protein>
    <submittedName>
        <fullName evidence="3">Glycosyltransferase family 1 protein</fullName>
    </submittedName>
</protein>
<dbReference type="Proteomes" id="UP000249177">
    <property type="component" value="Unassembled WGS sequence"/>
</dbReference>
<accession>A0A2W7UI65</accession>
<dbReference type="Gene3D" id="3.40.50.2000">
    <property type="entry name" value="Glycogen Phosphorylase B"/>
    <property type="match status" value="2"/>
</dbReference>
<sequence>MFKLTRITTVPISLEKLLNNQLLFMKDYYEITAISSDKENLEKVGKSQKISVHAIEMTRKITPWKDLKALWKLYLYLKKEQPLIVHTHTPKAGTIGMIASKMAGVPHRIHTVAGLPLLETNGGKRKLLNLVEKITYSCASKIYPNSKGLKKIIIQEGFCKPEKIKIISNGSTNGIDSQFFNPEKISNELLFHLKKSLGIQPDDFVFVYVGRLTGDKGINELVVAFQKILTEFDNTKLLLVGFFESELDPLQKETIIEIKNNERIIFVPFQEDIRPYYAVSNTLVFPSYREGFPNAVLEAGAMGLPSIVTNINGCNEIIEDYKNGILIPPKNPAALFMAMKKIISDTSLRNYLQQNARQMIVSRFEQIVLWKALLDEYQKLENHV</sequence>
<dbReference type="InterPro" id="IPR028098">
    <property type="entry name" value="Glyco_trans_4-like_N"/>
</dbReference>
<dbReference type="PANTHER" id="PTHR45947">
    <property type="entry name" value="SULFOQUINOVOSYL TRANSFERASE SQD2"/>
    <property type="match status" value="1"/>
</dbReference>
<evidence type="ECO:0000259" key="1">
    <source>
        <dbReference type="Pfam" id="PF00534"/>
    </source>
</evidence>
<dbReference type="EMBL" id="QKXH01000002">
    <property type="protein sequence ID" value="PZX94877.1"/>
    <property type="molecule type" value="Genomic_DNA"/>
</dbReference>
<dbReference type="RefSeq" id="WP_111408972.1">
    <property type="nucleotide sequence ID" value="NZ_QKXH01000002.1"/>
</dbReference>
<dbReference type="Pfam" id="PF00534">
    <property type="entry name" value="Glycos_transf_1"/>
    <property type="match status" value="1"/>
</dbReference>
<feature type="domain" description="Glycosyl transferase family 1" evidence="1">
    <location>
        <begin position="194"/>
        <end position="359"/>
    </location>
</feature>
<gene>
    <name evidence="3" type="ORF">DOS84_04815</name>
</gene>
<comment type="caution">
    <text evidence="3">The sequence shown here is derived from an EMBL/GenBank/DDBJ whole genome shotgun (WGS) entry which is preliminary data.</text>
</comment>
<dbReference type="GO" id="GO:0016757">
    <property type="term" value="F:glycosyltransferase activity"/>
    <property type="evidence" value="ECO:0007669"/>
    <property type="project" value="InterPro"/>
</dbReference>
<dbReference type="AlphaFoldDB" id="A0A2W7UI65"/>
<dbReference type="PANTHER" id="PTHR45947:SF3">
    <property type="entry name" value="SULFOQUINOVOSYL TRANSFERASE SQD2"/>
    <property type="match status" value="1"/>
</dbReference>
<dbReference type="InterPro" id="IPR001296">
    <property type="entry name" value="Glyco_trans_1"/>
</dbReference>
<name>A0A2W7UI65_9FLAO</name>
<reference evidence="3 4" key="1">
    <citation type="submission" date="2018-06" db="EMBL/GenBank/DDBJ databases">
        <title>Flavobacterium sp IMCC34762, genome.</title>
        <authorList>
            <person name="Joung Y."/>
            <person name="Cho J."/>
            <person name="Song J."/>
        </authorList>
    </citation>
    <scope>NUCLEOTIDE SEQUENCE [LARGE SCALE GENOMIC DNA]</scope>
    <source>
        <strain evidence="3 4">IMCC34762</strain>
    </source>
</reference>
<feature type="domain" description="Glycosyltransferase subfamily 4-like N-terminal" evidence="2">
    <location>
        <begin position="24"/>
        <end position="144"/>
    </location>
</feature>
<evidence type="ECO:0000313" key="4">
    <source>
        <dbReference type="Proteomes" id="UP000249177"/>
    </source>
</evidence>
<keyword evidence="3" id="KW-0808">Transferase</keyword>
<dbReference type="OrthoDB" id="9790710at2"/>
<evidence type="ECO:0000313" key="3">
    <source>
        <dbReference type="EMBL" id="PZX94877.1"/>
    </source>
</evidence>
<keyword evidence="4" id="KW-1185">Reference proteome</keyword>
<dbReference type="Pfam" id="PF13477">
    <property type="entry name" value="Glyco_trans_4_2"/>
    <property type="match status" value="1"/>
</dbReference>
<dbReference type="CDD" id="cd03808">
    <property type="entry name" value="GT4_CapM-like"/>
    <property type="match status" value="1"/>
</dbReference>
<dbReference type="InterPro" id="IPR050194">
    <property type="entry name" value="Glycosyltransferase_grp1"/>
</dbReference>